<dbReference type="RefSeq" id="XP_024675549.1">
    <property type="nucleotide sequence ID" value="XM_024815867.1"/>
</dbReference>
<proteinExistence type="inferred from homology"/>
<keyword evidence="3 7" id="KW-0479">Metal-binding</keyword>
<evidence type="ECO:0000256" key="7">
    <source>
        <dbReference type="PIRSR" id="PIRSR602403-1"/>
    </source>
</evidence>
<dbReference type="GO" id="GO:0004497">
    <property type="term" value="F:monooxygenase activity"/>
    <property type="evidence" value="ECO:0007669"/>
    <property type="project" value="UniProtKB-KW"/>
</dbReference>
<protein>
    <submittedName>
        <fullName evidence="10">Cytochrome P450</fullName>
    </submittedName>
</protein>
<dbReference type="GO" id="GO:0005506">
    <property type="term" value="F:iron ion binding"/>
    <property type="evidence" value="ECO:0007669"/>
    <property type="project" value="InterPro"/>
</dbReference>
<keyword evidence="4 8" id="KW-0560">Oxidoreductase</keyword>
<sequence length="506" mass="57608">MLTESEHLPWLVLYFVAGAIVLQKVFAVVYRIFLHPLAKVPGPLLARATYLYSFWYNLNGARFYLQIEKLHRQYGPIVRITPNEVHLSDPTSCDKIYFVGSPFGKSALFYGAFGTEHATFTTPSPEVHRVKRAALNPFFSRKNVFLLEDIVHQKAHKLVARMRKAFATGGAIDLHYGFRAISVDVITDYAFDRCSNHLDEEKFGVEFFKMVKEFGPAVWFFQQFPAVQPFALATPLWLANLMSGPLTRMMMHQEGSRHHILQVKDAVDRGEKPQRTTIFHRLLSPNAAEGHVVPTVDQLKDEAFVIVAAAADTTGNALTISTYNVVRNPDIYAKLTAELKAAFPDPEARLDFVTLEKLPYLTGIIKEGLRLSFGVVGRLPRVVPDTGAEFHGYHVPQGTTVSMSSWIMHHNEDLFPDAEKFDPTRWTDPEQCKTMERYLFSFGKGSRQCVGMPLAYCELYVTLGQIFRQFDSLKTPGKSREEMLYDDYFSSYHPEKYNQFLFTSND</sequence>
<accession>A0A2I2FLM4</accession>
<dbReference type="PANTHER" id="PTHR24305">
    <property type="entry name" value="CYTOCHROME P450"/>
    <property type="match status" value="1"/>
</dbReference>
<dbReference type="Pfam" id="PF00067">
    <property type="entry name" value="p450"/>
    <property type="match status" value="1"/>
</dbReference>
<dbReference type="OrthoDB" id="3945418at2759"/>
<comment type="cofactor">
    <cofactor evidence="1 7">
        <name>heme</name>
        <dbReference type="ChEBI" id="CHEBI:30413"/>
    </cofactor>
</comment>
<dbReference type="CDD" id="cd11062">
    <property type="entry name" value="CYP58-like"/>
    <property type="match status" value="1"/>
</dbReference>
<dbReference type="InterPro" id="IPR050121">
    <property type="entry name" value="Cytochrome_P450_monoxygenase"/>
</dbReference>
<dbReference type="PRINTS" id="PR00465">
    <property type="entry name" value="EP450IV"/>
</dbReference>
<evidence type="ECO:0000256" key="1">
    <source>
        <dbReference type="ARBA" id="ARBA00001971"/>
    </source>
</evidence>
<evidence type="ECO:0000256" key="4">
    <source>
        <dbReference type="ARBA" id="ARBA00023002"/>
    </source>
</evidence>
<evidence type="ECO:0000256" key="8">
    <source>
        <dbReference type="RuleBase" id="RU000461"/>
    </source>
</evidence>
<keyword evidence="5 7" id="KW-0408">Iron</keyword>
<feature type="binding site" description="axial binding residue" evidence="7">
    <location>
        <position position="449"/>
    </location>
    <ligand>
        <name>heme</name>
        <dbReference type="ChEBI" id="CHEBI:30413"/>
    </ligand>
    <ligandPart>
        <name>Fe</name>
        <dbReference type="ChEBI" id="CHEBI:18248"/>
    </ligandPart>
</feature>
<dbReference type="SUPFAM" id="SSF48264">
    <property type="entry name" value="Cytochrome P450"/>
    <property type="match status" value="1"/>
</dbReference>
<keyword evidence="9" id="KW-0472">Membrane</keyword>
<dbReference type="Gene3D" id="1.10.630.10">
    <property type="entry name" value="Cytochrome P450"/>
    <property type="match status" value="1"/>
</dbReference>
<dbReference type="GO" id="GO:0016705">
    <property type="term" value="F:oxidoreductase activity, acting on paired donors, with incorporation or reduction of molecular oxygen"/>
    <property type="evidence" value="ECO:0007669"/>
    <property type="project" value="InterPro"/>
</dbReference>
<dbReference type="GO" id="GO:0020037">
    <property type="term" value="F:heme binding"/>
    <property type="evidence" value="ECO:0007669"/>
    <property type="project" value="InterPro"/>
</dbReference>
<keyword evidence="9" id="KW-0812">Transmembrane</keyword>
<dbReference type="PANTHER" id="PTHR24305:SF152">
    <property type="entry name" value="P450, PUTATIVE (EUROFUNG)-RELATED"/>
    <property type="match status" value="1"/>
</dbReference>
<dbReference type="EMBL" id="KZ559120">
    <property type="protein sequence ID" value="PLB41537.1"/>
    <property type="molecule type" value="Genomic_DNA"/>
</dbReference>
<evidence type="ECO:0000313" key="10">
    <source>
        <dbReference type="EMBL" id="PLB41537.1"/>
    </source>
</evidence>
<dbReference type="InterPro" id="IPR036396">
    <property type="entry name" value="Cyt_P450_sf"/>
</dbReference>
<dbReference type="GeneID" id="36523027"/>
<dbReference type="InterPro" id="IPR002403">
    <property type="entry name" value="Cyt_P450_E_grp-IV"/>
</dbReference>
<dbReference type="Proteomes" id="UP000234585">
    <property type="component" value="Unassembled WGS sequence"/>
</dbReference>
<gene>
    <name evidence="10" type="ORF">BDW47DRAFT_122579</name>
</gene>
<evidence type="ECO:0000256" key="3">
    <source>
        <dbReference type="ARBA" id="ARBA00022723"/>
    </source>
</evidence>
<keyword evidence="9" id="KW-1133">Transmembrane helix</keyword>
<keyword evidence="6 8" id="KW-0503">Monooxygenase</keyword>
<evidence type="ECO:0000313" key="11">
    <source>
        <dbReference type="Proteomes" id="UP000234585"/>
    </source>
</evidence>
<comment type="similarity">
    <text evidence="2 8">Belongs to the cytochrome P450 family.</text>
</comment>
<evidence type="ECO:0000256" key="6">
    <source>
        <dbReference type="ARBA" id="ARBA00023033"/>
    </source>
</evidence>
<evidence type="ECO:0000256" key="9">
    <source>
        <dbReference type="SAM" id="Phobius"/>
    </source>
</evidence>
<keyword evidence="7 8" id="KW-0349">Heme</keyword>
<evidence type="ECO:0000256" key="5">
    <source>
        <dbReference type="ARBA" id="ARBA00023004"/>
    </source>
</evidence>
<dbReference type="AlphaFoldDB" id="A0A2I2FLM4"/>
<evidence type="ECO:0000256" key="2">
    <source>
        <dbReference type="ARBA" id="ARBA00010617"/>
    </source>
</evidence>
<keyword evidence="11" id="KW-1185">Reference proteome</keyword>
<dbReference type="InterPro" id="IPR001128">
    <property type="entry name" value="Cyt_P450"/>
</dbReference>
<dbReference type="PROSITE" id="PS00086">
    <property type="entry name" value="CYTOCHROME_P450"/>
    <property type="match status" value="1"/>
</dbReference>
<dbReference type="InterPro" id="IPR017972">
    <property type="entry name" value="Cyt_P450_CS"/>
</dbReference>
<feature type="transmembrane region" description="Helical" evidence="9">
    <location>
        <begin position="12"/>
        <end position="33"/>
    </location>
</feature>
<organism evidence="10 11">
    <name type="scientific">Aspergillus candidus</name>
    <dbReference type="NCBI Taxonomy" id="41067"/>
    <lineage>
        <taxon>Eukaryota</taxon>
        <taxon>Fungi</taxon>
        <taxon>Dikarya</taxon>
        <taxon>Ascomycota</taxon>
        <taxon>Pezizomycotina</taxon>
        <taxon>Eurotiomycetes</taxon>
        <taxon>Eurotiomycetidae</taxon>
        <taxon>Eurotiales</taxon>
        <taxon>Aspergillaceae</taxon>
        <taxon>Aspergillus</taxon>
        <taxon>Aspergillus subgen. Circumdati</taxon>
    </lineage>
</organism>
<name>A0A2I2FLM4_ASPCN</name>
<reference evidence="10 11" key="1">
    <citation type="submission" date="2017-12" db="EMBL/GenBank/DDBJ databases">
        <authorList>
            <consortium name="DOE Joint Genome Institute"/>
            <person name="Haridas S."/>
            <person name="Kjaerbolling I."/>
            <person name="Vesth T.C."/>
            <person name="Frisvad J.C."/>
            <person name="Nybo J.L."/>
            <person name="Theobald S."/>
            <person name="Kuo A."/>
            <person name="Bowyer P."/>
            <person name="Matsuda Y."/>
            <person name="Mondo S."/>
            <person name="Lyhne E.K."/>
            <person name="Kogle M.E."/>
            <person name="Clum A."/>
            <person name="Lipzen A."/>
            <person name="Salamov A."/>
            <person name="Ngan C.Y."/>
            <person name="Daum C."/>
            <person name="Chiniquy J."/>
            <person name="Barry K."/>
            <person name="LaButti K."/>
            <person name="Simmons B.A."/>
            <person name="Magnuson J.K."/>
            <person name="Mortensen U.H."/>
            <person name="Larsen T.O."/>
            <person name="Grigoriev I.V."/>
            <person name="Baker S.E."/>
            <person name="Andersen M.R."/>
            <person name="Nordberg H.P."/>
            <person name="Cantor M.N."/>
            <person name="Hua S.X."/>
        </authorList>
    </citation>
    <scope>NUCLEOTIDE SEQUENCE [LARGE SCALE GENOMIC DNA]</scope>
    <source>
        <strain evidence="10 11">CBS 102.13</strain>
    </source>
</reference>
<dbReference type="STRING" id="41067.A0A2I2FLM4"/>